<comment type="similarity">
    <text evidence="12">Belongs to the protein kinase superfamily. Ser/Thr protein kinase family. MAP kinase subfamily.</text>
</comment>
<keyword evidence="5 12" id="KW-0808">Transferase</keyword>
<dbReference type="PROSITE" id="PS01351">
    <property type="entry name" value="MAPK"/>
    <property type="match status" value="1"/>
</dbReference>
<evidence type="ECO:0000256" key="5">
    <source>
        <dbReference type="ARBA" id="ARBA00022679"/>
    </source>
</evidence>
<keyword evidence="12" id="KW-0460">Magnesium</keyword>
<evidence type="ECO:0000256" key="12">
    <source>
        <dbReference type="RuleBase" id="RU361165"/>
    </source>
</evidence>
<comment type="cofactor">
    <cofactor evidence="1 12">
        <name>Mg(2+)</name>
        <dbReference type="ChEBI" id="CHEBI:18420"/>
    </cofactor>
</comment>
<evidence type="ECO:0000256" key="13">
    <source>
        <dbReference type="SAM" id="MobiDB-lite"/>
    </source>
</evidence>
<dbReference type="Proteomes" id="UP001328107">
    <property type="component" value="Unassembled WGS sequence"/>
</dbReference>
<dbReference type="InterPro" id="IPR017441">
    <property type="entry name" value="Protein_kinase_ATP_BS"/>
</dbReference>
<keyword evidence="6 11" id="KW-0547">Nucleotide-binding</keyword>
<comment type="caution">
    <text evidence="15">The sequence shown here is derived from an EMBL/GenBank/DDBJ whole genome shotgun (WGS) entry which is preliminary data.</text>
</comment>
<dbReference type="InterPro" id="IPR011009">
    <property type="entry name" value="Kinase-like_dom_sf"/>
</dbReference>
<feature type="domain" description="Protein kinase" evidence="14">
    <location>
        <begin position="42"/>
        <end position="332"/>
    </location>
</feature>
<evidence type="ECO:0000256" key="3">
    <source>
        <dbReference type="ARBA" id="ARBA00022527"/>
    </source>
</evidence>
<accession>A0AAN4ZCG1</accession>
<dbReference type="SUPFAM" id="SSF56112">
    <property type="entry name" value="Protein kinase-like (PK-like)"/>
    <property type="match status" value="1"/>
</dbReference>
<keyword evidence="4" id="KW-0597">Phosphoprotein</keyword>
<gene>
    <name evidence="15" type="ORF">PMAYCL1PPCAC_05365</name>
</gene>
<sequence length="573" mass="64145">SVDGGGRQSEERTNQSIMAPPQEQMLQRGAQQMAFNLEGTPYVEQAKIGRGAFGVVCKATDTKSGRQLAIKKIPMAFLAASLARRSLREVRILKHIQHENIISLCDVFTASSFNAQRDIYIVMNLMETDLHQIIHSKQALHEQHYEYFLYQILRGLKYLHSVGIVHRDLKPSNILVNSDCLLQLADFGLARCIDQCNENVQMMSLYVATRWYRAPEILFSVPNYDTKVDIWSAGCIFGEMIQRRQLFPGKDIVSQVKMIVCILGTPEQRMMDTISSDVVKEWIFSCGAKAAVPLGMYINKANERQMAVLEKLLALSPWDRCSAEAALAMPYFSTYHDPSIEPNAPQKIFVDADEIERLPTSELRKALDEEALAFEQIRGPYENSLVLPPLDYSAPFPYTDPSDIPGLSFIDHMNGAHNQQPGPSRVVEEMDEDVTTPTNSTNESGSSASSMGTVRRMEIARPIARSHASAEPEVGPNRRSTDAQPNCSRVGGAIGATGLFLNADDITGHSSAPVGNNAERQKLLNSKRALIRERLKERDKNRKKKNSKKELEPLPANPRVRNRSFLRKISDQT</sequence>
<dbReference type="PROSITE" id="PS00108">
    <property type="entry name" value="PROTEIN_KINASE_ST"/>
    <property type="match status" value="1"/>
</dbReference>
<evidence type="ECO:0000256" key="4">
    <source>
        <dbReference type="ARBA" id="ARBA00022553"/>
    </source>
</evidence>
<dbReference type="EC" id="2.7.11.24" evidence="2 12"/>
<evidence type="ECO:0000256" key="10">
    <source>
        <dbReference type="ARBA" id="ARBA00048312"/>
    </source>
</evidence>
<dbReference type="GO" id="GO:0005524">
    <property type="term" value="F:ATP binding"/>
    <property type="evidence" value="ECO:0007669"/>
    <property type="project" value="UniProtKB-UniRule"/>
</dbReference>
<comment type="activity regulation">
    <text evidence="12">Activated by threonine and tyrosine phosphorylation.</text>
</comment>
<feature type="compositionally biased region" description="Low complexity" evidence="13">
    <location>
        <begin position="438"/>
        <end position="453"/>
    </location>
</feature>
<organism evidence="15 16">
    <name type="scientific">Pristionchus mayeri</name>
    <dbReference type="NCBI Taxonomy" id="1317129"/>
    <lineage>
        <taxon>Eukaryota</taxon>
        <taxon>Metazoa</taxon>
        <taxon>Ecdysozoa</taxon>
        <taxon>Nematoda</taxon>
        <taxon>Chromadorea</taxon>
        <taxon>Rhabditida</taxon>
        <taxon>Rhabditina</taxon>
        <taxon>Diplogasteromorpha</taxon>
        <taxon>Diplogasteroidea</taxon>
        <taxon>Neodiplogasteridae</taxon>
        <taxon>Pristionchus</taxon>
    </lineage>
</organism>
<feature type="non-terminal residue" evidence="15">
    <location>
        <position position="1"/>
    </location>
</feature>
<dbReference type="FunFam" id="3.30.200.20:FF:000028">
    <property type="entry name" value="Mitogen-activated protein kinase"/>
    <property type="match status" value="1"/>
</dbReference>
<name>A0AAN4ZCG1_9BILA</name>
<dbReference type="InterPro" id="IPR000719">
    <property type="entry name" value="Prot_kinase_dom"/>
</dbReference>
<evidence type="ECO:0000256" key="6">
    <source>
        <dbReference type="ARBA" id="ARBA00022741"/>
    </source>
</evidence>
<dbReference type="Gene3D" id="1.10.510.10">
    <property type="entry name" value="Transferase(Phosphotransferase) domain 1"/>
    <property type="match status" value="1"/>
</dbReference>
<evidence type="ECO:0000256" key="7">
    <source>
        <dbReference type="ARBA" id="ARBA00022777"/>
    </source>
</evidence>
<dbReference type="FunFam" id="1.10.510.10:FF:000049">
    <property type="entry name" value="Mitogen-activated protein kinase"/>
    <property type="match status" value="1"/>
</dbReference>
<keyword evidence="3 12" id="KW-0723">Serine/threonine-protein kinase</keyword>
<dbReference type="GO" id="GO:0005737">
    <property type="term" value="C:cytoplasm"/>
    <property type="evidence" value="ECO:0007669"/>
    <property type="project" value="UniProtKB-ARBA"/>
</dbReference>
<protein>
    <recommendedName>
        <fullName evidence="2 12">Mitogen-activated protein kinase</fullName>
        <ecNumber evidence="2 12">2.7.11.24</ecNumber>
    </recommendedName>
</protein>
<dbReference type="InterPro" id="IPR050117">
    <property type="entry name" value="MAPK"/>
</dbReference>
<evidence type="ECO:0000256" key="9">
    <source>
        <dbReference type="ARBA" id="ARBA00047592"/>
    </source>
</evidence>
<keyword evidence="16" id="KW-1185">Reference proteome</keyword>
<dbReference type="GO" id="GO:0004707">
    <property type="term" value="F:MAP kinase activity"/>
    <property type="evidence" value="ECO:0007669"/>
    <property type="project" value="UniProtKB-EC"/>
</dbReference>
<feature type="region of interest" description="Disordered" evidence="13">
    <location>
        <begin position="429"/>
        <end position="453"/>
    </location>
</feature>
<evidence type="ECO:0000256" key="8">
    <source>
        <dbReference type="ARBA" id="ARBA00022840"/>
    </source>
</evidence>
<dbReference type="SMART" id="SM00220">
    <property type="entry name" value="S_TKc"/>
    <property type="match status" value="1"/>
</dbReference>
<evidence type="ECO:0000259" key="14">
    <source>
        <dbReference type="PROSITE" id="PS50011"/>
    </source>
</evidence>
<keyword evidence="8 11" id="KW-0067">ATP-binding</keyword>
<dbReference type="Gene3D" id="3.30.200.20">
    <property type="entry name" value="Phosphorylase Kinase, domain 1"/>
    <property type="match status" value="1"/>
</dbReference>
<feature type="region of interest" description="Disordered" evidence="13">
    <location>
        <begin position="1"/>
        <end position="21"/>
    </location>
</feature>
<dbReference type="InterPro" id="IPR003527">
    <property type="entry name" value="MAP_kinase_CS"/>
</dbReference>
<evidence type="ECO:0000256" key="1">
    <source>
        <dbReference type="ARBA" id="ARBA00001946"/>
    </source>
</evidence>
<feature type="region of interest" description="Disordered" evidence="13">
    <location>
        <begin position="534"/>
        <end position="573"/>
    </location>
</feature>
<dbReference type="PANTHER" id="PTHR24055">
    <property type="entry name" value="MITOGEN-ACTIVATED PROTEIN KINASE"/>
    <property type="match status" value="1"/>
</dbReference>
<dbReference type="Pfam" id="PF00069">
    <property type="entry name" value="Pkinase"/>
    <property type="match status" value="1"/>
</dbReference>
<feature type="region of interest" description="Disordered" evidence="13">
    <location>
        <begin position="465"/>
        <end position="490"/>
    </location>
</feature>
<evidence type="ECO:0000313" key="15">
    <source>
        <dbReference type="EMBL" id="GMR35170.1"/>
    </source>
</evidence>
<proteinExistence type="inferred from homology"/>
<dbReference type="EMBL" id="BTRK01000002">
    <property type="protein sequence ID" value="GMR35170.1"/>
    <property type="molecule type" value="Genomic_DNA"/>
</dbReference>
<evidence type="ECO:0000313" key="16">
    <source>
        <dbReference type="Proteomes" id="UP001328107"/>
    </source>
</evidence>
<dbReference type="InterPro" id="IPR008271">
    <property type="entry name" value="Ser/Thr_kinase_AS"/>
</dbReference>
<keyword evidence="7 12" id="KW-0418">Kinase</keyword>
<dbReference type="CDD" id="cd07834">
    <property type="entry name" value="STKc_MAPK"/>
    <property type="match status" value="1"/>
</dbReference>
<comment type="catalytic activity">
    <reaction evidence="9 12">
        <text>L-threonyl-[protein] + ATP = O-phospho-L-threonyl-[protein] + ADP + H(+)</text>
        <dbReference type="Rhea" id="RHEA:46608"/>
        <dbReference type="Rhea" id="RHEA-COMP:11060"/>
        <dbReference type="Rhea" id="RHEA-COMP:11605"/>
        <dbReference type="ChEBI" id="CHEBI:15378"/>
        <dbReference type="ChEBI" id="CHEBI:30013"/>
        <dbReference type="ChEBI" id="CHEBI:30616"/>
        <dbReference type="ChEBI" id="CHEBI:61977"/>
        <dbReference type="ChEBI" id="CHEBI:456216"/>
        <dbReference type="EC" id="2.7.11.24"/>
    </reaction>
</comment>
<evidence type="ECO:0000256" key="2">
    <source>
        <dbReference type="ARBA" id="ARBA00012411"/>
    </source>
</evidence>
<dbReference type="PROSITE" id="PS00107">
    <property type="entry name" value="PROTEIN_KINASE_ATP"/>
    <property type="match status" value="1"/>
</dbReference>
<dbReference type="PROSITE" id="PS50011">
    <property type="entry name" value="PROTEIN_KINASE_DOM"/>
    <property type="match status" value="1"/>
</dbReference>
<feature type="binding site" evidence="11">
    <location>
        <position position="72"/>
    </location>
    <ligand>
        <name>ATP</name>
        <dbReference type="ChEBI" id="CHEBI:30616"/>
    </ligand>
</feature>
<evidence type="ECO:0000256" key="11">
    <source>
        <dbReference type="PROSITE-ProRule" id="PRU10141"/>
    </source>
</evidence>
<comment type="catalytic activity">
    <reaction evidence="10">
        <text>L-seryl-[protein] + ATP = O-phospho-L-seryl-[protein] + ADP + H(+)</text>
        <dbReference type="Rhea" id="RHEA:17989"/>
        <dbReference type="Rhea" id="RHEA-COMP:9863"/>
        <dbReference type="Rhea" id="RHEA-COMP:11604"/>
        <dbReference type="ChEBI" id="CHEBI:15378"/>
        <dbReference type="ChEBI" id="CHEBI:29999"/>
        <dbReference type="ChEBI" id="CHEBI:30616"/>
        <dbReference type="ChEBI" id="CHEBI:83421"/>
        <dbReference type="ChEBI" id="CHEBI:456216"/>
        <dbReference type="EC" id="2.7.11.24"/>
    </reaction>
</comment>
<dbReference type="AlphaFoldDB" id="A0AAN4ZCG1"/>
<reference evidence="16" key="1">
    <citation type="submission" date="2022-10" db="EMBL/GenBank/DDBJ databases">
        <title>Genome assembly of Pristionchus species.</title>
        <authorList>
            <person name="Yoshida K."/>
            <person name="Sommer R.J."/>
        </authorList>
    </citation>
    <scope>NUCLEOTIDE SEQUENCE [LARGE SCALE GENOMIC DNA]</scope>
    <source>
        <strain evidence="16">RS5460</strain>
    </source>
</reference>